<evidence type="ECO:0000313" key="6">
    <source>
        <dbReference type="EMBL" id="KAG5273894.1"/>
    </source>
</evidence>
<sequence>MMAGLLIFVCVMLSIFQTSLSQTDSSPVVSVRNGTLRGASMTVKGSDKQVQQYLGIPFARPPLGPLRLSAPQPAESWEGERDATQQPPMCLQDPDILPKMSKNLLMEFSIPPVSEDCLYLNVYTPVKSTGGEKLPVFVWIHGGNYQFGAVSQYDGSVLAAYENVVVVIVQYRLGILGFFSTGDKQAWGNWGFLDQIAALQWVQENIESFGGDPNSVTITGESAGGMSTSFLVLSPLAKGLFHRAVFQSGTATVAGYSTNTPRVFAEMVANASECDAGSSEVLVQCLRLKTQEELISIMKKKNLARATVDGMFLTAPAEEVLKSKDFLKVPILIGVTNHEVGWSLAMASLPGGWEQGMTRATLMEALTRFYPMGVASGLYAIIADEYLKNAKTPEEIRDASLELLGDLFLVVPTITVATYHRDAGVHVYLYEFQHRPEIYKDTRPSFVKADHSDDIGFVFGACFWNGHIKLNGSSTEEENHLCRTVMSYWANFARTGSPNGPGLVHWPLYDASNKYLNLDLQQSEGQDLKKDRVQFFNTELPKRLAAKKTAK</sequence>
<evidence type="ECO:0000259" key="5">
    <source>
        <dbReference type="Pfam" id="PF00135"/>
    </source>
</evidence>
<dbReference type="PANTHER" id="PTHR11559">
    <property type="entry name" value="CARBOXYLESTERASE"/>
    <property type="match status" value="1"/>
</dbReference>
<dbReference type="AlphaFoldDB" id="A0AAV6GH78"/>
<dbReference type="InterPro" id="IPR002018">
    <property type="entry name" value="CarbesteraseB"/>
</dbReference>
<dbReference type="GO" id="GO:0016787">
    <property type="term" value="F:hydrolase activity"/>
    <property type="evidence" value="ECO:0007669"/>
    <property type="project" value="UniProtKB-KW"/>
</dbReference>
<evidence type="ECO:0000256" key="2">
    <source>
        <dbReference type="ARBA" id="ARBA00022801"/>
    </source>
</evidence>
<name>A0AAV6GH78_9TELE</name>
<dbReference type="EC" id="3.1.1.-" evidence="4"/>
<dbReference type="InterPro" id="IPR019826">
    <property type="entry name" value="Carboxylesterase_B_AS"/>
</dbReference>
<feature type="domain" description="Carboxylesterase type B" evidence="5">
    <location>
        <begin position="26"/>
        <end position="535"/>
    </location>
</feature>
<reference evidence="6" key="1">
    <citation type="submission" date="2020-10" db="EMBL/GenBank/DDBJ databases">
        <title>Chromosome-scale genome assembly of the Allis shad, Alosa alosa.</title>
        <authorList>
            <person name="Margot Z."/>
            <person name="Christophe K."/>
            <person name="Cabau C."/>
            <person name="Louis A."/>
            <person name="Berthelot C."/>
            <person name="Parey E."/>
            <person name="Roest Crollius H."/>
            <person name="Montfort J."/>
            <person name="Robinson-Rechavi M."/>
            <person name="Bucao C."/>
            <person name="Bouchez O."/>
            <person name="Gislard M."/>
            <person name="Lluch J."/>
            <person name="Milhes M."/>
            <person name="Lampietro C."/>
            <person name="Lopez Roques C."/>
            <person name="Donnadieu C."/>
            <person name="Braasch I."/>
            <person name="Desvignes T."/>
            <person name="Postlethwait J."/>
            <person name="Bobe J."/>
            <person name="Guiguen Y."/>
        </authorList>
    </citation>
    <scope>NUCLEOTIDE SEQUENCE</scope>
    <source>
        <strain evidence="6">M-15738</strain>
        <tissue evidence="6">Blood</tissue>
    </source>
</reference>
<dbReference type="PROSITE" id="PS00122">
    <property type="entry name" value="CARBOXYLESTERASE_B_1"/>
    <property type="match status" value="1"/>
</dbReference>
<evidence type="ECO:0000256" key="3">
    <source>
        <dbReference type="ARBA" id="ARBA00023157"/>
    </source>
</evidence>
<protein>
    <recommendedName>
        <fullName evidence="4">Carboxylic ester hydrolase</fullName>
        <ecNumber evidence="4">3.1.1.-</ecNumber>
    </recommendedName>
</protein>
<feature type="signal peptide" evidence="4">
    <location>
        <begin position="1"/>
        <end position="21"/>
    </location>
</feature>
<keyword evidence="3" id="KW-1015">Disulfide bond</keyword>
<dbReference type="InterPro" id="IPR029058">
    <property type="entry name" value="AB_hydrolase_fold"/>
</dbReference>
<proteinExistence type="inferred from homology"/>
<dbReference type="EMBL" id="JADWDJ010000011">
    <property type="protein sequence ID" value="KAG5273894.1"/>
    <property type="molecule type" value="Genomic_DNA"/>
</dbReference>
<dbReference type="FunFam" id="3.40.50.1820:FF:000011">
    <property type="entry name" value="Carboxylic ester hydrolase"/>
    <property type="match status" value="1"/>
</dbReference>
<dbReference type="CDD" id="cd00312">
    <property type="entry name" value="Esterase_lipase"/>
    <property type="match status" value="1"/>
</dbReference>
<dbReference type="SUPFAM" id="SSF53474">
    <property type="entry name" value="alpha/beta-Hydrolases"/>
    <property type="match status" value="1"/>
</dbReference>
<keyword evidence="4" id="KW-0732">Signal</keyword>
<evidence type="ECO:0000256" key="1">
    <source>
        <dbReference type="ARBA" id="ARBA00005964"/>
    </source>
</evidence>
<keyword evidence="2 4" id="KW-0378">Hydrolase</keyword>
<dbReference type="PROSITE" id="PS00941">
    <property type="entry name" value="CARBOXYLESTERASE_B_2"/>
    <property type="match status" value="1"/>
</dbReference>
<keyword evidence="7" id="KW-1185">Reference proteome</keyword>
<evidence type="ECO:0000313" key="7">
    <source>
        <dbReference type="Proteomes" id="UP000823561"/>
    </source>
</evidence>
<organism evidence="6 7">
    <name type="scientific">Alosa alosa</name>
    <name type="common">allis shad</name>
    <dbReference type="NCBI Taxonomy" id="278164"/>
    <lineage>
        <taxon>Eukaryota</taxon>
        <taxon>Metazoa</taxon>
        <taxon>Chordata</taxon>
        <taxon>Craniata</taxon>
        <taxon>Vertebrata</taxon>
        <taxon>Euteleostomi</taxon>
        <taxon>Actinopterygii</taxon>
        <taxon>Neopterygii</taxon>
        <taxon>Teleostei</taxon>
        <taxon>Clupei</taxon>
        <taxon>Clupeiformes</taxon>
        <taxon>Clupeoidei</taxon>
        <taxon>Clupeidae</taxon>
        <taxon>Alosa</taxon>
    </lineage>
</organism>
<comment type="similarity">
    <text evidence="1 4">Belongs to the type-B carboxylesterase/lipase family.</text>
</comment>
<gene>
    <name evidence="6" type="ORF">AALO_G00156830</name>
</gene>
<dbReference type="InterPro" id="IPR050309">
    <property type="entry name" value="Type-B_Carboxylest/Lipase"/>
</dbReference>
<accession>A0AAV6GH78</accession>
<dbReference type="Pfam" id="PF00135">
    <property type="entry name" value="COesterase"/>
    <property type="match status" value="1"/>
</dbReference>
<dbReference type="Proteomes" id="UP000823561">
    <property type="component" value="Chromosome 11"/>
</dbReference>
<comment type="caution">
    <text evidence="6">The sequence shown here is derived from an EMBL/GenBank/DDBJ whole genome shotgun (WGS) entry which is preliminary data.</text>
</comment>
<evidence type="ECO:0000256" key="4">
    <source>
        <dbReference type="RuleBase" id="RU361235"/>
    </source>
</evidence>
<dbReference type="Gene3D" id="3.40.50.1820">
    <property type="entry name" value="alpha/beta hydrolase"/>
    <property type="match status" value="1"/>
</dbReference>
<dbReference type="InterPro" id="IPR019819">
    <property type="entry name" value="Carboxylesterase_B_CS"/>
</dbReference>
<feature type="chain" id="PRO_5043087277" description="Carboxylic ester hydrolase" evidence="4">
    <location>
        <begin position="22"/>
        <end position="551"/>
    </location>
</feature>